<feature type="transmembrane region" description="Helical" evidence="6">
    <location>
        <begin position="581"/>
        <end position="609"/>
    </location>
</feature>
<keyword evidence="3 6" id="KW-0812">Transmembrane</keyword>
<feature type="transmembrane region" description="Helical" evidence="6">
    <location>
        <begin position="17"/>
        <end position="37"/>
    </location>
</feature>
<evidence type="ECO:0000256" key="4">
    <source>
        <dbReference type="ARBA" id="ARBA00022989"/>
    </source>
</evidence>
<dbReference type="RefSeq" id="WP_253062387.1">
    <property type="nucleotide sequence ID" value="NZ_JAMXWM010000013.1"/>
</dbReference>
<evidence type="ECO:0000256" key="3">
    <source>
        <dbReference type="ARBA" id="ARBA00022692"/>
    </source>
</evidence>
<comment type="subcellular location">
    <subcellularLocation>
        <location evidence="1 6">Cell membrane</location>
        <topology evidence="1 6">Multi-pass membrane protein</topology>
    </subcellularLocation>
</comment>
<dbReference type="PANTHER" id="PTHR46795:SF3">
    <property type="entry name" value="ABC TRANSPORTER PERMEASE"/>
    <property type="match status" value="1"/>
</dbReference>
<gene>
    <name evidence="8" type="ORF">ACFSUE_08420</name>
</gene>
<name>A0ABW5S2S3_9BACL</name>
<dbReference type="EMBL" id="JBHUMQ010000018">
    <property type="protein sequence ID" value="MFD2693649.1"/>
    <property type="molecule type" value="Genomic_DNA"/>
</dbReference>
<feature type="transmembrane region" description="Helical" evidence="6">
    <location>
        <begin position="206"/>
        <end position="226"/>
    </location>
</feature>
<feature type="transmembrane region" description="Helical" evidence="6">
    <location>
        <begin position="238"/>
        <end position="261"/>
    </location>
</feature>
<organism evidence="8 9">
    <name type="scientific">Sporolactobacillus shoreicorticis</name>
    <dbReference type="NCBI Taxonomy" id="1923877"/>
    <lineage>
        <taxon>Bacteria</taxon>
        <taxon>Bacillati</taxon>
        <taxon>Bacillota</taxon>
        <taxon>Bacilli</taxon>
        <taxon>Bacillales</taxon>
        <taxon>Sporolactobacillaceae</taxon>
        <taxon>Sporolactobacillus</taxon>
    </lineage>
</organism>
<comment type="caution">
    <text evidence="8">The sequence shown here is derived from an EMBL/GenBank/DDBJ whole genome shotgun (WGS) entry which is preliminary data.</text>
</comment>
<dbReference type="PANTHER" id="PTHR46795">
    <property type="entry name" value="ABC TRANSPORTER PERMEASE-RELATED-RELATED"/>
    <property type="match status" value="1"/>
</dbReference>
<evidence type="ECO:0000256" key="2">
    <source>
        <dbReference type="ARBA" id="ARBA00022475"/>
    </source>
</evidence>
<keyword evidence="4 6" id="KW-1133">Transmembrane helix</keyword>
<keyword evidence="5 6" id="KW-0472">Membrane</keyword>
<accession>A0ABW5S2S3</accession>
<feature type="transmembrane region" description="Helical" evidence="6">
    <location>
        <begin position="629"/>
        <end position="651"/>
    </location>
</feature>
<keyword evidence="2 6" id="KW-1003">Cell membrane</keyword>
<sequence length="662" mass="74685">MFAKLSLRNVKRSYKDYAVYFLTIIVAVSLFYVFNALSQKDALGRVMHLKNADIAKAINMVMTFLSIFISLILGFLLIYANNYLIRRRKKEMGIYLTLGMSRRKVSGLLFLETCVIGLVSLIIGLIVGVFLSQGFAALIQRLALGNLQVSIRFIFSTAAGIKTILYFAAMFLCVMIFNTVVIGRYRVIELIRGERKNQRIRHWPSYCYLIVLACSVTLIGRGYWLINYYGLHTVSKEMGYAILFGMIGTFLFFLSLAGFALKFMSISKNVYFRHLNMFVMRQISSKMNTAWISISLVTLLLFFSITGLAIGVNLSKSLNAATDQVAAFDVSIRGKGTLDGLKQQLEQKRINPDDYSRHLNAFMLYGSPLKLSDFLPYTNQSQRKSMDQLYDTHAPIPAMKLSDYNQLMRVQGKRPIHLTAHQWKLITPDLGVVKQLNPPSSLKKITFWNKGRVQQTTIENSVSTSYALGVVVPDHEVLGMKPFYSIINFNFEGNKTKQLADLQKKTKALEEPTAETRVLTRAFIADTILGNNLMVNFAILYLGLIFLIAGCAILALQQLAESADNVHRYSVLKQLGASRKIIHQALFTQIAIYFFIPLSVAMIHAFVGLKAMDAQNEAISSSESIWKTAYVVIPILLVIYLAYFIVTYFNSKSIVNKNARKA</sequence>
<feature type="transmembrane region" description="Helical" evidence="6">
    <location>
        <begin position="105"/>
        <end position="131"/>
    </location>
</feature>
<dbReference type="InterPro" id="IPR027022">
    <property type="entry name" value="ABC_permease_BceB-typ"/>
</dbReference>
<dbReference type="InterPro" id="IPR052536">
    <property type="entry name" value="ABC-4_Integral_Memb_Prot"/>
</dbReference>
<protein>
    <submittedName>
        <fullName evidence="8">FtsX-like permease family protein</fullName>
    </submittedName>
</protein>
<reference evidence="9" key="1">
    <citation type="journal article" date="2019" name="Int. J. Syst. Evol. Microbiol.">
        <title>The Global Catalogue of Microorganisms (GCM) 10K type strain sequencing project: providing services to taxonomists for standard genome sequencing and annotation.</title>
        <authorList>
            <consortium name="The Broad Institute Genomics Platform"/>
            <consortium name="The Broad Institute Genome Sequencing Center for Infectious Disease"/>
            <person name="Wu L."/>
            <person name="Ma J."/>
        </authorList>
    </citation>
    <scope>NUCLEOTIDE SEQUENCE [LARGE SCALE GENOMIC DNA]</scope>
    <source>
        <strain evidence="9">TISTR 2466</strain>
    </source>
</reference>
<evidence type="ECO:0000313" key="9">
    <source>
        <dbReference type="Proteomes" id="UP001597399"/>
    </source>
</evidence>
<keyword evidence="9" id="KW-1185">Reference proteome</keyword>
<evidence type="ECO:0000256" key="6">
    <source>
        <dbReference type="PIRNR" id="PIRNR018968"/>
    </source>
</evidence>
<dbReference type="Pfam" id="PF02687">
    <property type="entry name" value="FtsX"/>
    <property type="match status" value="1"/>
</dbReference>
<proteinExistence type="inferred from homology"/>
<keyword evidence="6" id="KW-0813">Transport</keyword>
<evidence type="ECO:0000313" key="8">
    <source>
        <dbReference type="EMBL" id="MFD2693649.1"/>
    </source>
</evidence>
<evidence type="ECO:0000256" key="5">
    <source>
        <dbReference type="ARBA" id="ARBA00023136"/>
    </source>
</evidence>
<comment type="similarity">
    <text evidence="6">Belongs to the ABC-4 integral membrane protein family.</text>
</comment>
<dbReference type="Proteomes" id="UP001597399">
    <property type="component" value="Unassembled WGS sequence"/>
</dbReference>
<feature type="transmembrane region" description="Helical" evidence="6">
    <location>
        <begin position="57"/>
        <end position="84"/>
    </location>
</feature>
<feature type="domain" description="ABC3 transporter permease C-terminal" evidence="7">
    <location>
        <begin position="64"/>
        <end position="182"/>
    </location>
</feature>
<feature type="transmembrane region" description="Helical" evidence="6">
    <location>
        <begin position="164"/>
        <end position="185"/>
    </location>
</feature>
<dbReference type="InterPro" id="IPR003838">
    <property type="entry name" value="ABC3_permease_C"/>
</dbReference>
<feature type="transmembrane region" description="Helical" evidence="6">
    <location>
        <begin position="538"/>
        <end position="560"/>
    </location>
</feature>
<dbReference type="PIRSF" id="PIRSF018968">
    <property type="entry name" value="ABC_permease_BceB"/>
    <property type="match status" value="1"/>
</dbReference>
<feature type="transmembrane region" description="Helical" evidence="6">
    <location>
        <begin position="290"/>
        <end position="312"/>
    </location>
</feature>
<evidence type="ECO:0000259" key="7">
    <source>
        <dbReference type="Pfam" id="PF02687"/>
    </source>
</evidence>
<evidence type="ECO:0000256" key="1">
    <source>
        <dbReference type="ARBA" id="ARBA00004651"/>
    </source>
</evidence>